<evidence type="ECO:0000313" key="4">
    <source>
        <dbReference type="Proteomes" id="UP000570595"/>
    </source>
</evidence>
<dbReference type="Proteomes" id="UP000570595">
    <property type="component" value="Unassembled WGS sequence"/>
</dbReference>
<feature type="chain" id="PRO_5029598485" evidence="2">
    <location>
        <begin position="19"/>
        <end position="681"/>
    </location>
</feature>
<dbReference type="AlphaFoldDB" id="A0A7J6LZH5"/>
<protein>
    <submittedName>
        <fullName evidence="3">Uncharacterized protein</fullName>
    </submittedName>
</protein>
<name>A0A7J6LZH5_PEROL</name>
<evidence type="ECO:0000256" key="2">
    <source>
        <dbReference type="SAM" id="SignalP"/>
    </source>
</evidence>
<feature type="signal peptide" evidence="2">
    <location>
        <begin position="1"/>
        <end position="18"/>
    </location>
</feature>
<gene>
    <name evidence="3" type="ORF">FOZ61_000638</name>
</gene>
<evidence type="ECO:0000313" key="3">
    <source>
        <dbReference type="EMBL" id="KAF4664644.1"/>
    </source>
</evidence>
<dbReference type="OrthoDB" id="432591at2759"/>
<sequence length="681" mass="75915">MSLLFSFVLSAQFHGGVAVVEVIDGFCEQQMYSLPCAAANYSNLVRITVFLMFVARYLDAHTSIGGGRPKPAVKTVAQSHQSVREFLEAWLPTRPSPEEVAWRVHGHERFEAARAAIADELGRKFSAATGEERNWMREKARIRGTRHYDEDVLPLLSPSSASTAASESCLEGQLQAKQAELDAARQRLQEAADRAREGAQREYKAVKDVIDENIAPASQALQRYWREVEDRTAARAERIQADSGLRQSMDSAVATMVYTETAAALMKKTEEMRTVPQQLREASGVPEKRKVVDNFAVEASSCISQSAGVAPRLASVVNKRIEVLLEEERGILSKQLEDIVTGSWEWMMSTVTVESLNHPRSPPVAGGDVVGLVKVLDKLESLHRQVAEEESTDSPRAVSWSFDALTRQLLQQRFMYHFAREDAGTNRLDRPEWATARFLDVWKHSETVYDRWLQEAGEENSTGLRRELDINFAKVLGKYFWDTRWQLVLDSPQLFAHHLSQYLAAISDVEAFAGADAADELILSLTESSVLLQAWASGDLSACSTALQQVESPWAPDETRTSVNRLAATLMDLVENESASRTSYLSKNSTAMAFFADAVYCPLMEQFIALEKQKWNDLPTLHGEDEPTARLIQESIEGVYSWIVGGGLDDQMLSSLLGEHANELQDLSQKMAEMITEECGS</sequence>
<proteinExistence type="predicted"/>
<keyword evidence="1" id="KW-0175">Coiled coil</keyword>
<accession>A0A7J6LZH5</accession>
<comment type="caution">
    <text evidence="3">The sequence shown here is derived from an EMBL/GenBank/DDBJ whole genome shotgun (WGS) entry which is preliminary data.</text>
</comment>
<dbReference type="EMBL" id="JABAHT010000112">
    <property type="protein sequence ID" value="KAF4664644.1"/>
    <property type="molecule type" value="Genomic_DNA"/>
</dbReference>
<organism evidence="3 4">
    <name type="scientific">Perkinsus olseni</name>
    <name type="common">Perkinsus atlanticus</name>
    <dbReference type="NCBI Taxonomy" id="32597"/>
    <lineage>
        <taxon>Eukaryota</taxon>
        <taxon>Sar</taxon>
        <taxon>Alveolata</taxon>
        <taxon>Perkinsozoa</taxon>
        <taxon>Perkinsea</taxon>
        <taxon>Perkinsida</taxon>
        <taxon>Perkinsidae</taxon>
        <taxon>Perkinsus</taxon>
    </lineage>
</organism>
<reference evidence="3 4" key="1">
    <citation type="submission" date="2020-04" db="EMBL/GenBank/DDBJ databases">
        <title>Perkinsus olseni comparative genomics.</title>
        <authorList>
            <person name="Bogema D.R."/>
        </authorList>
    </citation>
    <scope>NUCLEOTIDE SEQUENCE [LARGE SCALE GENOMIC DNA]</scope>
    <source>
        <strain evidence="3">ATCC PRA-179</strain>
    </source>
</reference>
<feature type="coiled-coil region" evidence="1">
    <location>
        <begin position="167"/>
        <end position="201"/>
    </location>
</feature>
<evidence type="ECO:0000256" key="1">
    <source>
        <dbReference type="SAM" id="Coils"/>
    </source>
</evidence>
<keyword evidence="2" id="KW-0732">Signal</keyword>